<dbReference type="GO" id="GO:0015288">
    <property type="term" value="F:porin activity"/>
    <property type="evidence" value="ECO:0007669"/>
    <property type="project" value="InterPro"/>
</dbReference>
<dbReference type="EMBL" id="VNIM01000012">
    <property type="protein sequence ID" value="TVV76259.1"/>
    <property type="molecule type" value="Genomic_DNA"/>
</dbReference>
<evidence type="ECO:0000256" key="2">
    <source>
        <dbReference type="RuleBase" id="RU363072"/>
    </source>
</evidence>
<dbReference type="InterPro" id="IPR007049">
    <property type="entry name" value="Carb-sel_porin_OprB"/>
</dbReference>
<dbReference type="RefSeq" id="WP_145148757.1">
    <property type="nucleotide sequence ID" value="NZ_VNIM01000012.1"/>
</dbReference>
<dbReference type="Proteomes" id="UP000318681">
    <property type="component" value="Unassembled WGS sequence"/>
</dbReference>
<evidence type="ECO:0000256" key="1">
    <source>
        <dbReference type="ARBA" id="ARBA00008769"/>
    </source>
</evidence>
<dbReference type="Pfam" id="PF04966">
    <property type="entry name" value="OprB"/>
    <property type="match status" value="1"/>
</dbReference>
<evidence type="ECO:0000256" key="3">
    <source>
        <dbReference type="SAM" id="MobiDB-lite"/>
    </source>
</evidence>
<dbReference type="PANTHER" id="PTHR37944">
    <property type="entry name" value="PORIN B"/>
    <property type="match status" value="1"/>
</dbReference>
<accession>A0A558RA52</accession>
<dbReference type="GO" id="GO:0016020">
    <property type="term" value="C:membrane"/>
    <property type="evidence" value="ECO:0007669"/>
    <property type="project" value="InterPro"/>
</dbReference>
<dbReference type="OrthoDB" id="177316at2"/>
<reference evidence="4 5" key="1">
    <citation type="submission" date="2019-07" db="EMBL/GenBank/DDBJ databases">
        <title>Sphingomonas solaris sp. nov., isolated from a solar panel from Boston, Massachusetts.</title>
        <authorList>
            <person name="Tanner K."/>
            <person name="Pascual J."/>
            <person name="Mancuso C."/>
            <person name="Pereto J."/>
            <person name="Khalil A."/>
            <person name="Vilanova C."/>
        </authorList>
    </citation>
    <scope>NUCLEOTIDE SEQUENCE [LARGE SCALE GENOMIC DNA]</scope>
    <source>
        <strain evidence="4 5">R4DWN</strain>
    </source>
</reference>
<keyword evidence="2" id="KW-0732">Signal</keyword>
<comment type="caution">
    <text evidence="4">The sequence shown here is derived from an EMBL/GenBank/DDBJ whole genome shotgun (WGS) entry which is preliminary data.</text>
</comment>
<protein>
    <submittedName>
        <fullName evidence="4">Carbohydrate porin</fullName>
    </submittedName>
</protein>
<evidence type="ECO:0000313" key="5">
    <source>
        <dbReference type="Proteomes" id="UP000318681"/>
    </source>
</evidence>
<dbReference type="AlphaFoldDB" id="A0A558RA52"/>
<organism evidence="4 5">
    <name type="scientific">Alterirhizorhabdus solaris</name>
    <dbReference type="NCBI Taxonomy" id="2529389"/>
    <lineage>
        <taxon>Bacteria</taxon>
        <taxon>Pseudomonadati</taxon>
        <taxon>Pseudomonadota</taxon>
        <taxon>Alphaproteobacteria</taxon>
        <taxon>Sphingomonadales</taxon>
        <taxon>Rhizorhabdaceae</taxon>
        <taxon>Alterirhizorhabdus</taxon>
    </lineage>
</organism>
<keyword evidence="5" id="KW-1185">Reference proteome</keyword>
<dbReference type="GO" id="GO:0008643">
    <property type="term" value="P:carbohydrate transport"/>
    <property type="evidence" value="ECO:0007669"/>
    <property type="project" value="InterPro"/>
</dbReference>
<evidence type="ECO:0000313" key="4">
    <source>
        <dbReference type="EMBL" id="TVV76259.1"/>
    </source>
</evidence>
<feature type="compositionally biased region" description="Low complexity" evidence="3">
    <location>
        <begin position="37"/>
        <end position="46"/>
    </location>
</feature>
<proteinExistence type="inferred from homology"/>
<feature type="signal peptide" evidence="2">
    <location>
        <begin position="1"/>
        <end position="25"/>
    </location>
</feature>
<comment type="similarity">
    <text evidence="1 2">Belongs to the OprB family.</text>
</comment>
<dbReference type="Gene3D" id="2.40.160.180">
    <property type="entry name" value="Carbohydrate-selective porin OprB"/>
    <property type="match status" value="1"/>
</dbReference>
<feature type="chain" id="PRO_5022253828" evidence="2">
    <location>
        <begin position="26"/>
        <end position="474"/>
    </location>
</feature>
<name>A0A558RA52_9SPHN</name>
<sequence>MHYQPMIGAGLFAGLCALFAQPALAQSSPDSAPPSPGAASTGAGEAAPAAALGSSATAAPASPGDAAQATLARLTEINRLRPMGQSTDFAGVTDSIVRDQGGIRSALFEKGIFFDATTIHGFTQDVNGGRSPTSPQRFSGQKFTYGSSNNLRVSFRLADDGTDLTQLNVGGLYNASTWRQLGGNQFTLTRLDLSASLFDQKVQVTGGLGTNILNYIGIFAGGNPILANGLAGTIPIQVGLSGSVAPVPLLNVRLQGPAGLYSKTGLQRSIGPDGLVEEGFDNGIGLKLTRRGAKPLLIQEFGLQRKASATDRQIWLRAGGIYNTTRYTRFDAPGTRKNWMLFALADYQLYQPDAKLAYRGVYVGASAMFAPDKVNVYTRTFEARTYALGMVPGRPADQMSLTFGYNKFSRPAGIAIAALGETTNKYQASVSALYAYRASSGIYVAPSVAYIRHPSFTGDFDPAVNLSLSLSFLL</sequence>
<dbReference type="PANTHER" id="PTHR37944:SF1">
    <property type="entry name" value="PORIN B"/>
    <property type="match status" value="1"/>
</dbReference>
<feature type="region of interest" description="Disordered" evidence="3">
    <location>
        <begin position="26"/>
        <end position="46"/>
    </location>
</feature>
<dbReference type="InterPro" id="IPR052932">
    <property type="entry name" value="OprB_Porin"/>
</dbReference>
<gene>
    <name evidence="4" type="ORF">FOY91_04980</name>
</gene>
<dbReference type="InterPro" id="IPR038673">
    <property type="entry name" value="OprB_sf"/>
</dbReference>